<evidence type="ECO:0000256" key="1">
    <source>
        <dbReference type="SAM" id="MobiDB-lite"/>
    </source>
</evidence>
<dbReference type="EMBL" id="JARK01000617">
    <property type="protein sequence ID" value="EYC35599.1"/>
    <property type="molecule type" value="Genomic_DNA"/>
</dbReference>
<feature type="compositionally biased region" description="Acidic residues" evidence="1">
    <location>
        <begin position="20"/>
        <end position="41"/>
    </location>
</feature>
<proteinExistence type="predicted"/>
<feature type="compositionally biased region" description="Basic and acidic residues" evidence="1">
    <location>
        <begin position="42"/>
        <end position="59"/>
    </location>
</feature>
<evidence type="ECO:0000313" key="3">
    <source>
        <dbReference type="Proteomes" id="UP000024635"/>
    </source>
</evidence>
<dbReference type="Proteomes" id="UP000024635">
    <property type="component" value="Unassembled WGS sequence"/>
</dbReference>
<feature type="compositionally biased region" description="Acidic residues" evidence="1">
    <location>
        <begin position="1"/>
        <end position="11"/>
    </location>
</feature>
<organism evidence="2 3">
    <name type="scientific">Ancylostoma ceylanicum</name>
    <dbReference type="NCBI Taxonomy" id="53326"/>
    <lineage>
        <taxon>Eukaryota</taxon>
        <taxon>Metazoa</taxon>
        <taxon>Ecdysozoa</taxon>
        <taxon>Nematoda</taxon>
        <taxon>Chromadorea</taxon>
        <taxon>Rhabditida</taxon>
        <taxon>Rhabditina</taxon>
        <taxon>Rhabditomorpha</taxon>
        <taxon>Strongyloidea</taxon>
        <taxon>Ancylostomatidae</taxon>
        <taxon>Ancylostomatinae</taxon>
        <taxon>Ancylostoma</taxon>
    </lineage>
</organism>
<feature type="compositionally biased region" description="Basic and acidic residues" evidence="1">
    <location>
        <begin position="113"/>
        <end position="127"/>
    </location>
</feature>
<reference evidence="3" key="1">
    <citation type="journal article" date="2015" name="Nat. Genet.">
        <title>The genome and transcriptome of the zoonotic hookworm Ancylostoma ceylanicum identify infection-specific gene families.</title>
        <authorList>
            <person name="Schwarz E.M."/>
            <person name="Hu Y."/>
            <person name="Antoshechkin I."/>
            <person name="Miller M.M."/>
            <person name="Sternberg P.W."/>
            <person name="Aroian R.V."/>
        </authorList>
    </citation>
    <scope>NUCLEOTIDE SEQUENCE</scope>
    <source>
        <strain evidence="3">HY135</strain>
    </source>
</reference>
<feature type="compositionally biased region" description="Polar residues" evidence="1">
    <location>
        <begin position="83"/>
        <end position="98"/>
    </location>
</feature>
<feature type="region of interest" description="Disordered" evidence="1">
    <location>
        <begin position="1"/>
        <end position="127"/>
    </location>
</feature>
<accession>A0A016W700</accession>
<dbReference type="OrthoDB" id="5877193at2759"/>
<keyword evidence="3" id="KW-1185">Reference proteome</keyword>
<sequence length="186" mass="21507">MTCWIQEEEPLAEISGDELVQGEDEEAHENGTEETAEVDDEHDTKQFDGEEVDTHDSKTPEPPVSFDNEPADKVPAEAAPQPQIRNYNFESDTESLTGLTRPDFQMPTRKRTEKKERPKKQEDEHTSYRRSKKVFSPFLFLGEYYLSVCPILSISARFSETFYKDVLKALSTIVNLEEKFLGIWYF</sequence>
<name>A0A016W700_9BILA</name>
<protein>
    <submittedName>
        <fullName evidence="2">Uncharacterized protein</fullName>
    </submittedName>
</protein>
<comment type="caution">
    <text evidence="2">The sequence shown here is derived from an EMBL/GenBank/DDBJ whole genome shotgun (WGS) entry which is preliminary data.</text>
</comment>
<dbReference type="AlphaFoldDB" id="A0A016W700"/>
<gene>
    <name evidence="2" type="primary">Acey_s1017.g3402</name>
    <name evidence="2" type="ORF">Y032_1017g3402</name>
</gene>
<evidence type="ECO:0000313" key="2">
    <source>
        <dbReference type="EMBL" id="EYC35599.1"/>
    </source>
</evidence>